<keyword evidence="2" id="KW-1185">Reference proteome</keyword>
<organism evidence="1 2">
    <name type="scientific">Tanacetum coccineum</name>
    <dbReference type="NCBI Taxonomy" id="301880"/>
    <lineage>
        <taxon>Eukaryota</taxon>
        <taxon>Viridiplantae</taxon>
        <taxon>Streptophyta</taxon>
        <taxon>Embryophyta</taxon>
        <taxon>Tracheophyta</taxon>
        <taxon>Spermatophyta</taxon>
        <taxon>Magnoliopsida</taxon>
        <taxon>eudicotyledons</taxon>
        <taxon>Gunneridae</taxon>
        <taxon>Pentapetalae</taxon>
        <taxon>asterids</taxon>
        <taxon>campanulids</taxon>
        <taxon>Asterales</taxon>
        <taxon>Asteraceae</taxon>
        <taxon>Asteroideae</taxon>
        <taxon>Anthemideae</taxon>
        <taxon>Anthemidinae</taxon>
        <taxon>Tanacetum</taxon>
    </lineage>
</organism>
<gene>
    <name evidence="1" type="ORF">Tco_1079818</name>
</gene>
<reference evidence="1" key="2">
    <citation type="submission" date="2022-01" db="EMBL/GenBank/DDBJ databases">
        <authorList>
            <person name="Yamashiro T."/>
            <person name="Shiraishi A."/>
            <person name="Satake H."/>
            <person name="Nakayama K."/>
        </authorList>
    </citation>
    <scope>NUCLEOTIDE SEQUENCE</scope>
</reference>
<keyword evidence="1" id="KW-0695">RNA-directed DNA polymerase</keyword>
<dbReference type="Proteomes" id="UP001151760">
    <property type="component" value="Unassembled WGS sequence"/>
</dbReference>
<dbReference type="InterPro" id="IPR036397">
    <property type="entry name" value="RNaseH_sf"/>
</dbReference>
<evidence type="ECO:0000313" key="2">
    <source>
        <dbReference type="Proteomes" id="UP001151760"/>
    </source>
</evidence>
<dbReference type="EMBL" id="BQNB010019975">
    <property type="protein sequence ID" value="GJT90973.1"/>
    <property type="molecule type" value="Genomic_DNA"/>
</dbReference>
<keyword evidence="1" id="KW-0808">Transferase</keyword>
<dbReference type="Gene3D" id="3.10.10.10">
    <property type="entry name" value="HIV Type 1 Reverse Transcriptase, subunit A, domain 1"/>
    <property type="match status" value="1"/>
</dbReference>
<dbReference type="SUPFAM" id="SSF53098">
    <property type="entry name" value="Ribonuclease H-like"/>
    <property type="match status" value="1"/>
</dbReference>
<keyword evidence="1" id="KW-0548">Nucleotidyltransferase</keyword>
<dbReference type="InterPro" id="IPR012337">
    <property type="entry name" value="RNaseH-like_sf"/>
</dbReference>
<comment type="caution">
    <text evidence="1">The sequence shown here is derived from an EMBL/GenBank/DDBJ whole genome shotgun (WGS) entry which is preliminary data.</text>
</comment>
<dbReference type="SUPFAM" id="SSF56672">
    <property type="entry name" value="DNA/RNA polymerases"/>
    <property type="match status" value="1"/>
</dbReference>
<evidence type="ECO:0000313" key="1">
    <source>
        <dbReference type="EMBL" id="GJT90973.1"/>
    </source>
</evidence>
<dbReference type="PANTHER" id="PTHR15503:SF45">
    <property type="entry name" value="RNA-DIRECTED DNA POLYMERASE HOMOLOG"/>
    <property type="match status" value="1"/>
</dbReference>
<reference evidence="1" key="1">
    <citation type="journal article" date="2022" name="Int. J. Mol. Sci.">
        <title>Draft Genome of Tanacetum Coccineum: Genomic Comparison of Closely Related Tanacetum-Family Plants.</title>
        <authorList>
            <person name="Yamashiro T."/>
            <person name="Shiraishi A."/>
            <person name="Nakayama K."/>
            <person name="Satake H."/>
        </authorList>
    </citation>
    <scope>NUCLEOTIDE SEQUENCE</scope>
</reference>
<sequence>MEECSSDAGTCFKCGQAGHPSGGTADRTLVLVRWSCLTRSQTHRAVSLQLLNPPPTQDHSRNTSVNALPLDMCEFDIILGMDWLAAHRATIDCHSRRVIFGDIHAPEFIYHGSLPGKSMKIISALKARTLLSHGCEELPGIPPIRDVEFNIELIPGAEPISKAPYRMAPIELKELKDQLQELLERGFIRPSVSPWGAPVLFVKKKDGSMRLCIDYRELNKITIYSRRELTMDPAMVEAITNGLRGRRRDRSTEFSWISRLLSQIRRGFLTIGLTPTTKLMRKAWKCGCYASRQLKQYEGTKLCVPEDPYTSRSLDEPRLIVLIFDSSRGLPRTQKKHDAIWVVVDRLTKSAHFLPIRKDYPKAWGTTRLKFSTAFHPETDGQSERTIQTLEDMLRSCALEWAGNWDDYICLVEFAYNNSWHASIKCAPFEMLYGELMKGRIARKSLRKSRSSIEVTLTRHRRAIRVPDGQDQCLEDQDDPFCQYSLEGIIPREATWETEESIRILISFSSMICSWAFLVIMSILSMISHDIFTSYYHALHVYFLFFMTHSPGLAEDVYVKVGKFHFPTDFFVVVDFEADPRVPLILGRSFLRTGRALIDVYGEEITLRVDNEAVTFNLDQTTRYSSTNDKSVNRIDIIDAVCEEYAPELLGFSNNDSSGGNPTPTSEPLTSEFILEEIEAYLKNDSISPEIDHADCDPEGDICLIEKLLNNDPFQLPPMDLKQSEVTKAKPSIEEPPELELKDLPSHLEYAYLEENDKLPVIIANRFKSVDKKLS</sequence>
<proteinExistence type="predicted"/>
<dbReference type="InterPro" id="IPR021109">
    <property type="entry name" value="Peptidase_aspartic_dom_sf"/>
</dbReference>
<accession>A0ABQ5HT25</accession>
<name>A0ABQ5HT25_9ASTR</name>
<dbReference type="Gene3D" id="3.30.420.10">
    <property type="entry name" value="Ribonuclease H-like superfamily/Ribonuclease H"/>
    <property type="match status" value="1"/>
</dbReference>
<dbReference type="Gene3D" id="2.40.70.10">
    <property type="entry name" value="Acid Proteases"/>
    <property type="match status" value="2"/>
</dbReference>
<protein>
    <submittedName>
        <fullName evidence="1">Reverse transcriptase domain-containing protein</fullName>
    </submittedName>
</protein>
<dbReference type="InterPro" id="IPR032567">
    <property type="entry name" value="RTL1-rel"/>
</dbReference>
<dbReference type="PANTHER" id="PTHR15503">
    <property type="entry name" value="LDOC1 RELATED"/>
    <property type="match status" value="1"/>
</dbReference>
<dbReference type="Pfam" id="PF08284">
    <property type="entry name" value="RVP_2"/>
    <property type="match status" value="1"/>
</dbReference>
<dbReference type="InterPro" id="IPR043502">
    <property type="entry name" value="DNA/RNA_pol_sf"/>
</dbReference>
<dbReference type="GO" id="GO:0003964">
    <property type="term" value="F:RNA-directed DNA polymerase activity"/>
    <property type="evidence" value="ECO:0007669"/>
    <property type="project" value="UniProtKB-KW"/>
</dbReference>